<dbReference type="Proteomes" id="UP000593579">
    <property type="component" value="Unassembled WGS sequence"/>
</dbReference>
<keyword evidence="3" id="KW-1185">Reference proteome</keyword>
<dbReference type="EMBL" id="JABEZY010000013">
    <property type="protein sequence ID" value="MBA0752016.1"/>
    <property type="molecule type" value="Genomic_DNA"/>
</dbReference>
<protein>
    <submittedName>
        <fullName evidence="2">Uncharacterized protein</fullName>
    </submittedName>
</protein>
<reference evidence="2 3" key="1">
    <citation type="journal article" date="2019" name="Genome Biol. Evol.">
        <title>Insights into the evolution of the New World diploid cottons (Gossypium, subgenus Houzingenia) based on genome sequencing.</title>
        <authorList>
            <person name="Grover C.E."/>
            <person name="Arick M.A. 2nd"/>
            <person name="Thrash A."/>
            <person name="Conover J.L."/>
            <person name="Sanders W.S."/>
            <person name="Peterson D.G."/>
            <person name="Frelichowski J.E."/>
            <person name="Scheffler J.A."/>
            <person name="Scheffler B.E."/>
            <person name="Wendel J.F."/>
        </authorList>
    </citation>
    <scope>NUCLEOTIDE SEQUENCE [LARGE SCALE GENOMIC DNA]</scope>
    <source>
        <strain evidence="2">5</strain>
        <tissue evidence="2">Leaf</tissue>
    </source>
</reference>
<evidence type="ECO:0000313" key="3">
    <source>
        <dbReference type="Proteomes" id="UP000593579"/>
    </source>
</evidence>
<sequence>MLKKGRKSPLIRPRRRGQLKKAQPRRWGMI</sequence>
<evidence type="ECO:0000313" key="2">
    <source>
        <dbReference type="EMBL" id="MBA0752016.1"/>
    </source>
</evidence>
<organism evidence="2 3">
    <name type="scientific">Gossypium gossypioides</name>
    <name type="common">Mexican cotton</name>
    <name type="synonym">Selera gossypioides</name>
    <dbReference type="NCBI Taxonomy" id="34282"/>
    <lineage>
        <taxon>Eukaryota</taxon>
        <taxon>Viridiplantae</taxon>
        <taxon>Streptophyta</taxon>
        <taxon>Embryophyta</taxon>
        <taxon>Tracheophyta</taxon>
        <taxon>Spermatophyta</taxon>
        <taxon>Magnoliopsida</taxon>
        <taxon>eudicotyledons</taxon>
        <taxon>Gunneridae</taxon>
        <taxon>Pentapetalae</taxon>
        <taxon>rosids</taxon>
        <taxon>malvids</taxon>
        <taxon>Malvales</taxon>
        <taxon>Malvaceae</taxon>
        <taxon>Malvoideae</taxon>
        <taxon>Gossypium</taxon>
    </lineage>
</organism>
<comment type="caution">
    <text evidence="2">The sequence shown here is derived from an EMBL/GenBank/DDBJ whole genome shotgun (WGS) entry which is preliminary data.</text>
</comment>
<gene>
    <name evidence="2" type="ORF">Gogos_000897</name>
</gene>
<feature type="region of interest" description="Disordered" evidence="1">
    <location>
        <begin position="1"/>
        <end position="30"/>
    </location>
</feature>
<dbReference type="AlphaFoldDB" id="A0A7J9CUA5"/>
<feature type="compositionally biased region" description="Basic residues" evidence="1">
    <location>
        <begin position="1"/>
        <end position="24"/>
    </location>
</feature>
<accession>A0A7J9CUA5</accession>
<name>A0A7J9CUA5_GOSGO</name>
<evidence type="ECO:0000256" key="1">
    <source>
        <dbReference type="SAM" id="MobiDB-lite"/>
    </source>
</evidence>
<proteinExistence type="predicted"/>